<dbReference type="Gene3D" id="3.30.70.330">
    <property type="match status" value="1"/>
</dbReference>
<feature type="domain" description="Helicase C-terminal" evidence="9">
    <location>
        <begin position="223"/>
        <end position="386"/>
    </location>
</feature>
<dbReference type="SUPFAM" id="SSF52540">
    <property type="entry name" value="P-loop containing nucleoside triphosphate hydrolases"/>
    <property type="match status" value="1"/>
</dbReference>
<dbReference type="PROSITE" id="PS51192">
    <property type="entry name" value="HELICASE_ATP_BIND_1"/>
    <property type="match status" value="1"/>
</dbReference>
<evidence type="ECO:0000259" key="10">
    <source>
        <dbReference type="PROSITE" id="PS51195"/>
    </source>
</evidence>
<evidence type="ECO:0000256" key="5">
    <source>
        <dbReference type="ARBA" id="ARBA00038437"/>
    </source>
</evidence>
<dbReference type="GO" id="GO:0005524">
    <property type="term" value="F:ATP binding"/>
    <property type="evidence" value="ECO:0007669"/>
    <property type="project" value="UniProtKB-KW"/>
</dbReference>
<evidence type="ECO:0000256" key="1">
    <source>
        <dbReference type="ARBA" id="ARBA00022741"/>
    </source>
</evidence>
<keyword evidence="1 7" id="KW-0547">Nucleotide-binding</keyword>
<dbReference type="NCBIfam" id="NF008744">
    <property type="entry name" value="PRK11776.1"/>
    <property type="match status" value="1"/>
</dbReference>
<keyword evidence="3 7" id="KW-0347">Helicase</keyword>
<dbReference type="Pfam" id="PF00270">
    <property type="entry name" value="DEAD"/>
    <property type="match status" value="1"/>
</dbReference>
<dbReference type="Pfam" id="PF03880">
    <property type="entry name" value="DbpA"/>
    <property type="match status" value="1"/>
</dbReference>
<evidence type="ECO:0000256" key="2">
    <source>
        <dbReference type="ARBA" id="ARBA00022801"/>
    </source>
</evidence>
<dbReference type="InterPro" id="IPR014001">
    <property type="entry name" value="Helicase_ATP-bd"/>
</dbReference>
<dbReference type="OrthoDB" id="9805696at2"/>
<dbReference type="STRING" id="661367.LLO_3238"/>
<feature type="domain" description="DEAD-box RNA helicase Q" evidence="10">
    <location>
        <begin position="11"/>
        <end position="39"/>
    </location>
</feature>
<sequence length="470" mass="52077">MTQPKHTDQQISFSSLPLRQELIKSLASANYENMTPIQTQSLPIILKNQDIIAQAQTGSGKTAAFALSLLNNLKISFFAVQGLVLCPTRELAEQVSQAIRRLACLMPNVKIINLSGGIPMKPQLDSLRHGAHLIVGTPGRILKHLKNGSLDLSQLKALVLDEADRMLDMGFFDDMKSIISVCPKQRQTLLFSATYPEEIKQISKQFMNNPQEIRVESPAEEINIEEYFYEVTKQAQKFPLLKSLLLHYRPVSTLIFCNTRQQTVEVTDLLIEEGFSAIALNGDMEQVDRDLAVLRFANHSCSILVATDVAARGLDIKELSTVINFDLAFDHEVHIHRIGRTGRAGCKGIALSITTPADAQRICAIEDNMPHPINWGNINKLENHHTTRLVPEMVTLCLSSGKKDKIRPGDILGALTKDAGLAGNTVGKINITASHSYVAIHHSQADKAQQYLQRGTLKGRKVNVRKIITC</sequence>
<evidence type="ECO:0000256" key="3">
    <source>
        <dbReference type="ARBA" id="ARBA00022806"/>
    </source>
</evidence>
<feature type="short sequence motif" description="Q motif" evidence="6">
    <location>
        <begin position="11"/>
        <end position="39"/>
    </location>
</feature>
<dbReference type="SMART" id="SM00490">
    <property type="entry name" value="HELICc"/>
    <property type="match status" value="1"/>
</dbReference>
<dbReference type="EMBL" id="FN650140">
    <property type="protein sequence ID" value="CBJ13695.1"/>
    <property type="molecule type" value="Genomic_DNA"/>
</dbReference>
<protein>
    <submittedName>
        <fullName evidence="11">Putative ATP-dependent RNA helicase</fullName>
    </submittedName>
</protein>
<dbReference type="InterPro" id="IPR001650">
    <property type="entry name" value="Helicase_C-like"/>
</dbReference>
<evidence type="ECO:0000256" key="6">
    <source>
        <dbReference type="PROSITE-ProRule" id="PRU00552"/>
    </source>
</evidence>
<comment type="similarity">
    <text evidence="5 7">Belongs to the DEAD box helicase family.</text>
</comment>
<keyword evidence="2 7" id="KW-0378">Hydrolase</keyword>
<dbReference type="InterPro" id="IPR005580">
    <property type="entry name" value="DbpA/CsdA_RNA-bd_dom"/>
</dbReference>
<keyword evidence="4 7" id="KW-0067">ATP-binding</keyword>
<dbReference type="PROSITE" id="PS00039">
    <property type="entry name" value="DEAD_ATP_HELICASE"/>
    <property type="match status" value="1"/>
</dbReference>
<dbReference type="InterPro" id="IPR014014">
    <property type="entry name" value="RNA_helicase_DEAD_Q_motif"/>
</dbReference>
<evidence type="ECO:0000259" key="8">
    <source>
        <dbReference type="PROSITE" id="PS51192"/>
    </source>
</evidence>
<evidence type="ECO:0000313" key="11">
    <source>
        <dbReference type="EMBL" id="CBJ13695.1"/>
    </source>
</evidence>
<dbReference type="GO" id="GO:0003724">
    <property type="term" value="F:RNA helicase activity"/>
    <property type="evidence" value="ECO:0007669"/>
    <property type="project" value="InterPro"/>
</dbReference>
<organism evidence="11 12">
    <name type="scientific">Legionella longbeachae serogroup 1 (strain NSW150)</name>
    <dbReference type="NCBI Taxonomy" id="661367"/>
    <lineage>
        <taxon>Bacteria</taxon>
        <taxon>Pseudomonadati</taxon>
        <taxon>Pseudomonadota</taxon>
        <taxon>Gammaproteobacteria</taxon>
        <taxon>Legionellales</taxon>
        <taxon>Legionellaceae</taxon>
        <taxon>Legionella</taxon>
    </lineage>
</organism>
<dbReference type="InterPro" id="IPR011545">
    <property type="entry name" value="DEAD/DEAH_box_helicase_dom"/>
</dbReference>
<dbReference type="PROSITE" id="PS51195">
    <property type="entry name" value="Q_MOTIF"/>
    <property type="match status" value="1"/>
</dbReference>
<evidence type="ECO:0000259" key="9">
    <source>
        <dbReference type="PROSITE" id="PS51194"/>
    </source>
</evidence>
<evidence type="ECO:0000313" key="12">
    <source>
        <dbReference type="Proteomes" id="UP000001060"/>
    </source>
</evidence>
<name>D3HMK4_LEGLN</name>
<evidence type="ECO:0000256" key="4">
    <source>
        <dbReference type="ARBA" id="ARBA00022840"/>
    </source>
</evidence>
<dbReference type="PANTHER" id="PTHR47959:SF1">
    <property type="entry name" value="ATP-DEPENDENT RNA HELICASE DBPA"/>
    <property type="match status" value="1"/>
</dbReference>
<dbReference type="SMART" id="SM00487">
    <property type="entry name" value="DEXDc"/>
    <property type="match status" value="1"/>
</dbReference>
<accession>D3HMK4</accession>
<dbReference type="CDD" id="cd12501">
    <property type="entry name" value="RRM_EcDbpA_like"/>
    <property type="match status" value="1"/>
</dbReference>
<dbReference type="GO" id="GO:0005829">
    <property type="term" value="C:cytosol"/>
    <property type="evidence" value="ECO:0007669"/>
    <property type="project" value="TreeGrafter"/>
</dbReference>
<dbReference type="InterPro" id="IPR027417">
    <property type="entry name" value="P-loop_NTPase"/>
</dbReference>
<dbReference type="Pfam" id="PF00271">
    <property type="entry name" value="Helicase_C"/>
    <property type="match status" value="1"/>
</dbReference>
<dbReference type="GO" id="GO:0003676">
    <property type="term" value="F:nucleic acid binding"/>
    <property type="evidence" value="ECO:0007669"/>
    <property type="project" value="InterPro"/>
</dbReference>
<gene>
    <name evidence="11" type="primary">dbpA</name>
    <name evidence="11" type="ordered locus">LLO_3238</name>
</gene>
<dbReference type="CDD" id="cd00268">
    <property type="entry name" value="DEADc"/>
    <property type="match status" value="1"/>
</dbReference>
<keyword evidence="12" id="KW-1185">Reference proteome</keyword>
<proteinExistence type="inferred from homology"/>
<dbReference type="Gene3D" id="3.40.50.300">
    <property type="entry name" value="P-loop containing nucleotide triphosphate hydrolases"/>
    <property type="match status" value="2"/>
</dbReference>
<reference evidence="11 12" key="1">
    <citation type="journal article" date="2010" name="PLoS Genet.">
        <title>Analysis of the Legionella longbeachae genome and transcriptome uncovers unique strategies to cause Legionnaires' disease.</title>
        <authorList>
            <person name="Cazalet C."/>
            <person name="Gomez-Valero L."/>
            <person name="Rusniok C."/>
            <person name="Lomma M."/>
            <person name="Dervins-Ravault D."/>
            <person name="Newton H."/>
            <person name="Sansom F."/>
            <person name="Jarraud S."/>
            <person name="Zidane N."/>
            <person name="Ma L."/>
            <person name="Bouchier C."/>
            <person name="Etienne J."/>
            <person name="Hartland E."/>
            <person name="Buchrieser C."/>
        </authorList>
    </citation>
    <scope>NUCLEOTIDE SEQUENCE [LARGE SCALE GENOMIC DNA]</scope>
    <source>
        <strain evidence="11 12">NSW150</strain>
    </source>
</reference>
<evidence type="ECO:0000256" key="7">
    <source>
        <dbReference type="RuleBase" id="RU000492"/>
    </source>
</evidence>
<dbReference type="KEGG" id="llo:LLO_3238"/>
<dbReference type="eggNOG" id="COG0513">
    <property type="taxonomic scope" value="Bacteria"/>
</dbReference>
<dbReference type="InterPro" id="IPR000629">
    <property type="entry name" value="RNA-helicase_DEAD-box_CS"/>
</dbReference>
<dbReference type="Proteomes" id="UP000001060">
    <property type="component" value="Chromosome"/>
</dbReference>
<dbReference type="PROSITE" id="PS51194">
    <property type="entry name" value="HELICASE_CTER"/>
    <property type="match status" value="1"/>
</dbReference>
<dbReference type="InterPro" id="IPR012677">
    <property type="entry name" value="Nucleotide-bd_a/b_plait_sf"/>
</dbReference>
<dbReference type="AlphaFoldDB" id="D3HMK4"/>
<feature type="domain" description="Helicase ATP-binding" evidence="8">
    <location>
        <begin position="42"/>
        <end position="213"/>
    </location>
</feature>
<dbReference type="InterPro" id="IPR044742">
    <property type="entry name" value="DEAD/DEAH_RhlB"/>
</dbReference>
<dbReference type="PANTHER" id="PTHR47959">
    <property type="entry name" value="ATP-DEPENDENT RNA HELICASE RHLE-RELATED"/>
    <property type="match status" value="1"/>
</dbReference>
<dbReference type="RefSeq" id="WP_003634301.1">
    <property type="nucleotide sequence ID" value="NC_013861.1"/>
</dbReference>
<dbReference type="GeneID" id="40927421"/>
<dbReference type="CDD" id="cd18787">
    <property type="entry name" value="SF2_C_DEAD"/>
    <property type="match status" value="1"/>
</dbReference>
<dbReference type="HOGENOM" id="CLU_003041_28_3_6"/>
<dbReference type="InterPro" id="IPR050079">
    <property type="entry name" value="DEAD_box_RNA_helicase"/>
</dbReference>
<dbReference type="GO" id="GO:0016787">
    <property type="term" value="F:hydrolase activity"/>
    <property type="evidence" value="ECO:0007669"/>
    <property type="project" value="UniProtKB-KW"/>
</dbReference>